<accession>A0A067RCX7</accession>
<protein>
    <submittedName>
        <fullName evidence="2">Uncharacterized protein</fullName>
    </submittedName>
</protein>
<evidence type="ECO:0000256" key="1">
    <source>
        <dbReference type="SAM" id="MobiDB-lite"/>
    </source>
</evidence>
<evidence type="ECO:0000313" key="3">
    <source>
        <dbReference type="Proteomes" id="UP000027135"/>
    </source>
</evidence>
<sequence length="49" mass="5235">MVAVSEDKQRGLMTSSRKAIYVTCGNHVAAGPMSTGTQQSSRHDAEDPQ</sequence>
<dbReference type="Proteomes" id="UP000027135">
    <property type="component" value="Unassembled WGS sequence"/>
</dbReference>
<proteinExistence type="predicted"/>
<reference evidence="2 3" key="1">
    <citation type="journal article" date="2014" name="Nat. Commun.">
        <title>Molecular traces of alternative social organization in a termite genome.</title>
        <authorList>
            <person name="Terrapon N."/>
            <person name="Li C."/>
            <person name="Robertson H.M."/>
            <person name="Ji L."/>
            <person name="Meng X."/>
            <person name="Booth W."/>
            <person name="Chen Z."/>
            <person name="Childers C.P."/>
            <person name="Glastad K.M."/>
            <person name="Gokhale K."/>
            <person name="Gowin J."/>
            <person name="Gronenberg W."/>
            <person name="Hermansen R.A."/>
            <person name="Hu H."/>
            <person name="Hunt B.G."/>
            <person name="Huylmans A.K."/>
            <person name="Khalil S.M."/>
            <person name="Mitchell R.D."/>
            <person name="Munoz-Torres M.C."/>
            <person name="Mustard J.A."/>
            <person name="Pan H."/>
            <person name="Reese J.T."/>
            <person name="Scharf M.E."/>
            <person name="Sun F."/>
            <person name="Vogel H."/>
            <person name="Xiao J."/>
            <person name="Yang W."/>
            <person name="Yang Z."/>
            <person name="Yang Z."/>
            <person name="Zhou J."/>
            <person name="Zhu J."/>
            <person name="Brent C.S."/>
            <person name="Elsik C.G."/>
            <person name="Goodisman M.A."/>
            <person name="Liberles D.A."/>
            <person name="Roe R.M."/>
            <person name="Vargo E.L."/>
            <person name="Vilcinskas A."/>
            <person name="Wang J."/>
            <person name="Bornberg-Bauer E."/>
            <person name="Korb J."/>
            <person name="Zhang G."/>
            <person name="Liebig J."/>
        </authorList>
    </citation>
    <scope>NUCLEOTIDE SEQUENCE [LARGE SCALE GENOMIC DNA]</scope>
    <source>
        <tissue evidence="2">Whole organism</tissue>
    </source>
</reference>
<dbReference type="EMBL" id="KK852718">
    <property type="protein sequence ID" value="KDR17797.1"/>
    <property type="molecule type" value="Genomic_DNA"/>
</dbReference>
<feature type="region of interest" description="Disordered" evidence="1">
    <location>
        <begin position="28"/>
        <end position="49"/>
    </location>
</feature>
<keyword evidence="3" id="KW-1185">Reference proteome</keyword>
<dbReference type="AlphaFoldDB" id="A0A067RCX7"/>
<dbReference type="InParanoid" id="A0A067RCX7"/>
<name>A0A067RCX7_ZOONE</name>
<evidence type="ECO:0000313" key="2">
    <source>
        <dbReference type="EMBL" id="KDR17797.1"/>
    </source>
</evidence>
<organism evidence="2 3">
    <name type="scientific">Zootermopsis nevadensis</name>
    <name type="common">Dampwood termite</name>
    <dbReference type="NCBI Taxonomy" id="136037"/>
    <lineage>
        <taxon>Eukaryota</taxon>
        <taxon>Metazoa</taxon>
        <taxon>Ecdysozoa</taxon>
        <taxon>Arthropoda</taxon>
        <taxon>Hexapoda</taxon>
        <taxon>Insecta</taxon>
        <taxon>Pterygota</taxon>
        <taxon>Neoptera</taxon>
        <taxon>Polyneoptera</taxon>
        <taxon>Dictyoptera</taxon>
        <taxon>Blattodea</taxon>
        <taxon>Blattoidea</taxon>
        <taxon>Termitoidae</taxon>
        <taxon>Termopsidae</taxon>
        <taxon>Zootermopsis</taxon>
    </lineage>
</organism>
<gene>
    <name evidence="2" type="ORF">L798_08143</name>
</gene>